<keyword evidence="7" id="KW-0418">Kinase</keyword>
<dbReference type="CDD" id="cd02021">
    <property type="entry name" value="GntK"/>
    <property type="match status" value="1"/>
</dbReference>
<dbReference type="EMBL" id="CP134145">
    <property type="protein sequence ID" value="WNC71547.1"/>
    <property type="molecule type" value="Genomic_DNA"/>
</dbReference>
<dbReference type="InterPro" id="IPR027417">
    <property type="entry name" value="P-loop_NTPase"/>
</dbReference>
<keyword evidence="13" id="KW-1185">Reference proteome</keyword>
<dbReference type="InterPro" id="IPR006001">
    <property type="entry name" value="Therm_gnt_kin"/>
</dbReference>
<evidence type="ECO:0000256" key="6">
    <source>
        <dbReference type="ARBA" id="ARBA00022741"/>
    </source>
</evidence>
<evidence type="ECO:0000256" key="9">
    <source>
        <dbReference type="ARBA" id="ARBA00048090"/>
    </source>
</evidence>
<keyword evidence="8" id="KW-0067">ATP-binding</keyword>
<proteinExistence type="inferred from homology"/>
<dbReference type="InterPro" id="IPR011013">
    <property type="entry name" value="Gal_mutarotase_sf_dom"/>
</dbReference>
<dbReference type="InterPro" id="IPR033432">
    <property type="entry name" value="GH94_catalytic"/>
</dbReference>
<comment type="pathway">
    <text evidence="1">Carbohydrate acid metabolism.</text>
</comment>
<name>A0ABY9TRY0_9GAMM</name>
<keyword evidence="4" id="KW-0328">Glycosyltransferase</keyword>
<evidence type="ECO:0000256" key="5">
    <source>
        <dbReference type="ARBA" id="ARBA00022679"/>
    </source>
</evidence>
<evidence type="ECO:0000259" key="11">
    <source>
        <dbReference type="Pfam" id="PF17167"/>
    </source>
</evidence>
<dbReference type="RefSeq" id="WP_348390681.1">
    <property type="nucleotide sequence ID" value="NZ_CP134145.1"/>
</dbReference>
<feature type="domain" description="Glycosyl hydrolase 94 supersandwich" evidence="10">
    <location>
        <begin position="89"/>
        <end position="304"/>
    </location>
</feature>
<sequence>MIKNKRLSAMNKPKDELVYVDKKGQRVELYSPTEMPEAGGFLWNKYMMVQFNCRGYAVGQFMQPEPSKYAYAPNLEAKTFMQPEHAYYANHPGRFFYIKDDDTGEVFSAPFEPTKTSLDYFCFSAGQNDIKWRIEALNIEVTIMVTLSDSDAIEMWELNVTNLDNKVRNISIYPYFTIGYMSWMNQSADFFPELNAIIATCISPYQKVEEYFARHNLKEKTFFIADTVPTSWCCNQKVFEGNSDVSFPDGIKAYALKQINSLYEVPAAVMQYQQCFQPEQRMNYRFLFGPASNDQQVSEIKNRYFGKTLCFDQEKNNYQHYVMQSSGPIKIDTGDNILDQFVNHWLPRQVFYLGDVNRLTTDPQTRNYLQDNLGMSYIAPNTARQAFITALSQQYQTGEMPDGILIHPDASLKYINQVPHTDHCLWLPICIQAYLNETNDLALLDQLVGFADNPNKQTVKQHIELALDWLIGARDERGLSYIAQGDWCDPMNMVGYKGRGVSTWLTLASAYAINTWIDICNDYQIEINSKYRAFAIQLNQAVNTHCWGGEWYSRGITDDNVSFGVADDKEGRIFLNPQSWAILSGAASTEQKGKLLAQIKQQLDTPFGTMMLAPSYTKMREDVGRVTQKFSGTAENGSIYNHAAIFYAYSLFKIGEGDKAFEVMRKMLPDDDFIQRGQLPTFIPNYYRGAYYQHPRTAGRSSQLFNTGTVSWFYRCVIECIAGLVGHKGDLLIKPQLPTHWPKLSVNRKFNGSIFEVEITKSKQVSQQTIQVNGSYITSNRITNIVAGKNYLVKVLIPAQSELIIIMGVSGCGKSTIAKQVSQQYNYKYIEADDFHSKDSIEMMAKGIPLTDVQRGPWIDKICACLQKEFMKDNGCVLAYSGLRAEHREKFRQLGFVTRFVFLDVDEKQISKRLKARNSHFFKADLLASQFVALQRPKGELDVYQIDANQPQASVLGQIVTHLKKGDA</sequence>
<dbReference type="InterPro" id="IPR008928">
    <property type="entry name" value="6-hairpin_glycosidase_sf"/>
</dbReference>
<evidence type="ECO:0000313" key="13">
    <source>
        <dbReference type="Proteomes" id="UP001258994"/>
    </source>
</evidence>
<dbReference type="InterPro" id="IPR052047">
    <property type="entry name" value="GH94_Enzymes"/>
</dbReference>
<keyword evidence="5 12" id="KW-0808">Transferase</keyword>
<dbReference type="Pfam" id="PF06165">
    <property type="entry name" value="GH94_b-supersand"/>
    <property type="match status" value="1"/>
</dbReference>
<dbReference type="InterPro" id="IPR037018">
    <property type="entry name" value="GH65_N"/>
</dbReference>
<evidence type="ECO:0000256" key="1">
    <source>
        <dbReference type="ARBA" id="ARBA00004761"/>
    </source>
</evidence>
<reference evidence="13" key="1">
    <citation type="submission" date="2023-09" db="EMBL/GenBank/DDBJ databases">
        <authorList>
            <person name="Li S."/>
            <person name="Li X."/>
            <person name="Zhang C."/>
            <person name="Zhao Z."/>
        </authorList>
    </citation>
    <scope>NUCLEOTIDE SEQUENCE [LARGE SCALE GENOMIC DNA]</scope>
    <source>
        <strain evidence="13">SQ149</strain>
    </source>
</reference>
<feature type="domain" description="Glycosyl hydrolase 94 catalytic" evidence="11">
    <location>
        <begin position="329"/>
        <end position="723"/>
    </location>
</feature>
<dbReference type="Gene3D" id="1.50.10.10">
    <property type="match status" value="1"/>
</dbReference>
<comment type="catalytic activity">
    <reaction evidence="9">
        <text>D-gluconate + ATP = 6-phospho-D-gluconate + ADP + H(+)</text>
        <dbReference type="Rhea" id="RHEA:19433"/>
        <dbReference type="ChEBI" id="CHEBI:15378"/>
        <dbReference type="ChEBI" id="CHEBI:18391"/>
        <dbReference type="ChEBI" id="CHEBI:30616"/>
        <dbReference type="ChEBI" id="CHEBI:58759"/>
        <dbReference type="ChEBI" id="CHEBI:456216"/>
        <dbReference type="EC" id="2.7.1.12"/>
    </reaction>
</comment>
<dbReference type="Gene3D" id="2.60.420.10">
    <property type="entry name" value="Maltose phosphorylase, domain 3"/>
    <property type="match status" value="1"/>
</dbReference>
<dbReference type="PANTHER" id="PTHR37469">
    <property type="entry name" value="CELLOBIONIC ACID PHOSPHORYLASE-RELATED"/>
    <property type="match status" value="1"/>
</dbReference>
<dbReference type="PANTHER" id="PTHR37469:SF2">
    <property type="entry name" value="CELLOBIONIC ACID PHOSPHORYLASE"/>
    <property type="match status" value="1"/>
</dbReference>
<evidence type="ECO:0000256" key="7">
    <source>
        <dbReference type="ARBA" id="ARBA00022777"/>
    </source>
</evidence>
<evidence type="ECO:0000256" key="3">
    <source>
        <dbReference type="ARBA" id="ARBA00012054"/>
    </source>
</evidence>
<accession>A0ABY9TRY0</accession>
<dbReference type="Gene3D" id="2.70.98.40">
    <property type="entry name" value="Glycoside hydrolase, family 65, N-terminal domain"/>
    <property type="match status" value="1"/>
</dbReference>
<dbReference type="SUPFAM" id="SSF74650">
    <property type="entry name" value="Galactose mutarotase-like"/>
    <property type="match status" value="1"/>
</dbReference>
<dbReference type="EC" id="2.7.1.12" evidence="3"/>
<dbReference type="InterPro" id="IPR012341">
    <property type="entry name" value="6hp_glycosidase-like_sf"/>
</dbReference>
<evidence type="ECO:0000259" key="10">
    <source>
        <dbReference type="Pfam" id="PF06165"/>
    </source>
</evidence>
<dbReference type="Pfam" id="PF13671">
    <property type="entry name" value="AAA_33"/>
    <property type="match status" value="1"/>
</dbReference>
<dbReference type="GO" id="GO:0046316">
    <property type="term" value="F:gluconokinase activity"/>
    <property type="evidence" value="ECO:0007669"/>
    <property type="project" value="UniProtKB-EC"/>
</dbReference>
<evidence type="ECO:0000256" key="2">
    <source>
        <dbReference type="ARBA" id="ARBA00008420"/>
    </source>
</evidence>
<evidence type="ECO:0000256" key="8">
    <source>
        <dbReference type="ARBA" id="ARBA00022840"/>
    </source>
</evidence>
<dbReference type="NCBIfam" id="TIGR01313">
    <property type="entry name" value="therm_gnt_kin"/>
    <property type="match status" value="1"/>
</dbReference>
<keyword evidence="6" id="KW-0547">Nucleotide-binding</keyword>
<dbReference type="Gene3D" id="3.40.50.300">
    <property type="entry name" value="P-loop containing nucleotide triphosphate hydrolases"/>
    <property type="match status" value="1"/>
</dbReference>
<comment type="similarity">
    <text evidence="2">Belongs to the gluconokinase GntK/GntV family.</text>
</comment>
<dbReference type="Pfam" id="PF17167">
    <property type="entry name" value="Glyco_hydro_94"/>
    <property type="match status" value="1"/>
</dbReference>
<dbReference type="Proteomes" id="UP001258994">
    <property type="component" value="Chromosome"/>
</dbReference>
<gene>
    <name evidence="12" type="ORF">RGQ13_15660</name>
</gene>
<dbReference type="SUPFAM" id="SSF52540">
    <property type="entry name" value="P-loop containing nucleoside triphosphate hydrolases"/>
    <property type="match status" value="1"/>
</dbReference>
<evidence type="ECO:0000313" key="12">
    <source>
        <dbReference type="EMBL" id="WNC71547.1"/>
    </source>
</evidence>
<dbReference type="SUPFAM" id="SSF48208">
    <property type="entry name" value="Six-hairpin glycosidases"/>
    <property type="match status" value="1"/>
</dbReference>
<protein>
    <recommendedName>
        <fullName evidence="3">gluconokinase</fullName>
        <ecNumber evidence="3">2.7.1.12</ecNumber>
    </recommendedName>
</protein>
<organism evidence="12 13">
    <name type="scientific">Thalassotalea psychrophila</name>
    <dbReference type="NCBI Taxonomy" id="3065647"/>
    <lineage>
        <taxon>Bacteria</taxon>
        <taxon>Pseudomonadati</taxon>
        <taxon>Pseudomonadota</taxon>
        <taxon>Gammaproteobacteria</taxon>
        <taxon>Alteromonadales</taxon>
        <taxon>Colwelliaceae</taxon>
        <taxon>Thalassotalea</taxon>
    </lineage>
</organism>
<dbReference type="InterPro" id="IPR010383">
    <property type="entry name" value="Glyco_hydrolase_94_b-supersand"/>
</dbReference>
<evidence type="ECO:0000256" key="4">
    <source>
        <dbReference type="ARBA" id="ARBA00022676"/>
    </source>
</evidence>